<dbReference type="SUPFAM" id="SSF55729">
    <property type="entry name" value="Acyl-CoA N-acyltransferases (Nat)"/>
    <property type="match status" value="1"/>
</dbReference>
<dbReference type="Pfam" id="PF00583">
    <property type="entry name" value="Acetyltransf_1"/>
    <property type="match status" value="1"/>
</dbReference>
<evidence type="ECO:0000313" key="4">
    <source>
        <dbReference type="Proteomes" id="UP000755667"/>
    </source>
</evidence>
<evidence type="ECO:0000313" key="2">
    <source>
        <dbReference type="EMBL" id="MBM2412628.1"/>
    </source>
</evidence>
<dbReference type="InterPro" id="IPR000182">
    <property type="entry name" value="GNAT_dom"/>
</dbReference>
<dbReference type="RefSeq" id="WP_085632424.1">
    <property type="nucleotide sequence ID" value="NZ_JAFBWU010000005.1"/>
</dbReference>
<dbReference type="InterPro" id="IPR016181">
    <property type="entry name" value="Acyl_CoA_acyltransferase"/>
</dbReference>
<dbReference type="Gene3D" id="3.40.630.30">
    <property type="match status" value="1"/>
</dbReference>
<gene>
    <name evidence="2" type="ORF">JQX41_09970</name>
    <name evidence="3" type="ORF">JQX48_09165</name>
</gene>
<dbReference type="EMBL" id="JAFBXF010000005">
    <property type="protein sequence ID" value="MBM2417135.1"/>
    <property type="molecule type" value="Genomic_DNA"/>
</dbReference>
<protein>
    <submittedName>
        <fullName evidence="2">GNAT family N-acetyltransferase</fullName>
    </submittedName>
</protein>
<accession>A0A9Q2P3C2</accession>
<dbReference type="GeneID" id="62642663"/>
<dbReference type="GO" id="GO:0016747">
    <property type="term" value="F:acyltransferase activity, transferring groups other than amino-acyl groups"/>
    <property type="evidence" value="ECO:0007669"/>
    <property type="project" value="InterPro"/>
</dbReference>
<dbReference type="OrthoDB" id="7836873at2"/>
<dbReference type="CDD" id="cd04301">
    <property type="entry name" value="NAT_SF"/>
    <property type="match status" value="1"/>
</dbReference>
<organism evidence="2 4">
    <name type="scientific">Marivita cryptomonadis</name>
    <dbReference type="NCBI Taxonomy" id="505252"/>
    <lineage>
        <taxon>Bacteria</taxon>
        <taxon>Pseudomonadati</taxon>
        <taxon>Pseudomonadota</taxon>
        <taxon>Alphaproteobacteria</taxon>
        <taxon>Rhodobacterales</taxon>
        <taxon>Roseobacteraceae</taxon>
        <taxon>Marivita</taxon>
    </lineage>
</organism>
<sequence>MTESVETFGPPSSQALQARVWASWKHLRDDPAIVTHGRALGLASPEVAPLSRQIAMAREMGAAACEHVPEADVAARCAALEAEGLKTDSFVDWRSGAETLTLARARLAVRPFAEDLTLGLVGPDTPAAIMAGLDAVTQACDMMLPLGPFMRGLERPAVCAYVAEPSGRIVGTSASVEMYHPASDWPGLCWWGMLSTHPDRRGEGIASRLGAIVLDEMNRRHGMTEFFTGIRTSNTPSEALCTQLGFGPSPYHVVIAIDPALMAGGRLTK</sequence>
<evidence type="ECO:0000313" key="5">
    <source>
        <dbReference type="Proteomes" id="UP000809440"/>
    </source>
</evidence>
<dbReference type="Proteomes" id="UP000755667">
    <property type="component" value="Unassembled WGS sequence"/>
</dbReference>
<dbReference type="Proteomes" id="UP000809440">
    <property type="component" value="Unassembled WGS sequence"/>
</dbReference>
<feature type="domain" description="N-acetyltransferase" evidence="1">
    <location>
        <begin position="107"/>
        <end position="268"/>
    </location>
</feature>
<proteinExistence type="predicted"/>
<evidence type="ECO:0000259" key="1">
    <source>
        <dbReference type="PROSITE" id="PS51186"/>
    </source>
</evidence>
<dbReference type="EMBL" id="JAFBXE010000005">
    <property type="protein sequence ID" value="MBM2412628.1"/>
    <property type="molecule type" value="Genomic_DNA"/>
</dbReference>
<dbReference type="PROSITE" id="PS51186">
    <property type="entry name" value="GNAT"/>
    <property type="match status" value="1"/>
</dbReference>
<comment type="caution">
    <text evidence="2">The sequence shown here is derived from an EMBL/GenBank/DDBJ whole genome shotgun (WGS) entry which is preliminary data.</text>
</comment>
<name>A0A9Q2P3C2_9RHOB</name>
<evidence type="ECO:0000313" key="3">
    <source>
        <dbReference type="EMBL" id="MBM2417135.1"/>
    </source>
</evidence>
<keyword evidence="5" id="KW-1185">Reference proteome</keyword>
<dbReference type="AlphaFoldDB" id="A0A9Q2P3C2"/>
<reference evidence="2 5" key="1">
    <citation type="submission" date="2021-01" db="EMBL/GenBank/DDBJ databases">
        <title>Diatom-associated Roseobacters Show Island Model of Population Structure.</title>
        <authorList>
            <person name="Qu L."/>
            <person name="Feng X."/>
            <person name="Chen Y."/>
            <person name="Li L."/>
            <person name="Wang X."/>
            <person name="Hu Z."/>
            <person name="Wang H."/>
            <person name="Luo H."/>
        </authorList>
    </citation>
    <scope>NUCLEOTIDE SEQUENCE</scope>
    <source>
        <strain evidence="3 5">CC28-63</strain>
        <strain evidence="2">CC28-69</strain>
    </source>
</reference>